<evidence type="ECO:0000313" key="7">
    <source>
        <dbReference type="EMBL" id="CAF3913203.1"/>
    </source>
</evidence>
<dbReference type="OrthoDB" id="445007at2759"/>
<evidence type="ECO:0000313" key="2">
    <source>
        <dbReference type="EMBL" id="CAF1120267.1"/>
    </source>
</evidence>
<dbReference type="EMBL" id="CAJNOU010000941">
    <property type="protein sequence ID" value="CAF1120267.1"/>
    <property type="molecule type" value="Genomic_DNA"/>
</dbReference>
<dbReference type="Pfam" id="PF05721">
    <property type="entry name" value="PhyH"/>
    <property type="match status" value="1"/>
</dbReference>
<dbReference type="Proteomes" id="UP000663823">
    <property type="component" value="Unassembled WGS sequence"/>
</dbReference>
<gene>
    <name evidence="9" type="ORF">FNK824_LOCUS25156</name>
    <name evidence="7" type="ORF">JBS370_LOCUS21513</name>
    <name evidence="6" type="ORF">JXQ802_LOCUS38928</name>
    <name evidence="8" type="ORF">OTI717_LOCUS26974</name>
    <name evidence="5" type="ORF">PYM288_LOCUS24901</name>
    <name evidence="4" type="ORF">RFH988_LOCUS21093</name>
    <name evidence="2" type="ORF">SEV965_LOCUS16871</name>
    <name evidence="3" type="ORF">SEV965_LOCUS16872</name>
    <name evidence="1" type="ORF">ZHD862_LOCUS16348</name>
</gene>
<comment type="caution">
    <text evidence="7">The sequence shown here is derived from an EMBL/GenBank/DDBJ whole genome shotgun (WGS) entry which is preliminary data.</text>
</comment>
<dbReference type="EMBL" id="CAJNOH010001298">
    <property type="protein sequence ID" value="CAF1201530.1"/>
    <property type="molecule type" value="Genomic_DNA"/>
</dbReference>
<dbReference type="EMBL" id="CAJNOO010001325">
    <property type="protein sequence ID" value="CAF1135412.1"/>
    <property type="molecule type" value="Genomic_DNA"/>
</dbReference>
<evidence type="ECO:0000313" key="11">
    <source>
        <dbReference type="Proteomes" id="UP000663870"/>
    </source>
</evidence>
<evidence type="ECO:0008006" key="12">
    <source>
        <dbReference type="Google" id="ProtNLM"/>
    </source>
</evidence>
<evidence type="ECO:0000313" key="5">
    <source>
        <dbReference type="EMBL" id="CAF1201530.1"/>
    </source>
</evidence>
<keyword evidence="11" id="KW-1185">Reference proteome</keyword>
<evidence type="ECO:0000313" key="6">
    <source>
        <dbReference type="EMBL" id="CAF1474409.1"/>
    </source>
</evidence>
<dbReference type="EMBL" id="CAJOAX010005860">
    <property type="protein sequence ID" value="CAF3962389.1"/>
    <property type="molecule type" value="Genomic_DNA"/>
</dbReference>
<dbReference type="Proteomes" id="UP000663854">
    <property type="component" value="Unassembled WGS sequence"/>
</dbReference>
<dbReference type="EMBL" id="CAJNOT010000768">
    <property type="protein sequence ID" value="CAF1076364.1"/>
    <property type="molecule type" value="Genomic_DNA"/>
</dbReference>
<evidence type="ECO:0000313" key="8">
    <source>
        <dbReference type="EMBL" id="CAF3962389.1"/>
    </source>
</evidence>
<dbReference type="Proteomes" id="UP000663870">
    <property type="component" value="Unassembled WGS sequence"/>
</dbReference>
<evidence type="ECO:0000313" key="1">
    <source>
        <dbReference type="EMBL" id="CAF1076364.1"/>
    </source>
</evidence>
<sequence length="340" mass="39313">MATSYSSDKNSIRIDHTTLTPRYSITNEESLNEGINYLNEHGYAVFSDVLSQDEININKDLLWKFFETIPGCNIRRDDPSTWSTYWPGFPSHGVVNNCGIGQSDFMWNIRSNRNIKRVYSQIWNTNELLVSFDGCGVFRDWRYDSKWKTKSGWYHVDQNPVLKPNRCCIQGFVSLTDQNEKTGGLIVVPYSHLRFAQLTQLGHRLKDFIMIPRDHPILDRGRAIGKFIQCQAGDLVLWDSRLIHCNSPAFSIEERHENEPIDLLRIVAYVCMIPTAFVQGYTIDKFRKERKLLVENNCTLTHWSTELVQTRSSGDLPKISLKKFDAYQRALILGTDFDGE</sequence>
<dbReference type="Proteomes" id="UP000663864">
    <property type="component" value="Unassembled WGS sequence"/>
</dbReference>
<dbReference type="InterPro" id="IPR008775">
    <property type="entry name" value="Phytyl_CoA_dOase-like"/>
</dbReference>
<accession>A0A819IFU3</accession>
<protein>
    <recommendedName>
        <fullName evidence="12">Phytanoyl-CoA dioxygenase</fullName>
    </recommendedName>
</protein>
<dbReference type="AlphaFoldDB" id="A0A819IFU3"/>
<dbReference type="PANTHER" id="PTHR31630:SF10">
    <property type="entry name" value="PHYTANOYL-COA DIOXYGENASE"/>
    <property type="match status" value="1"/>
</dbReference>
<dbReference type="Proteomes" id="UP000663882">
    <property type="component" value="Unassembled WGS sequence"/>
</dbReference>
<dbReference type="EMBL" id="CAJNOL010002197">
    <property type="protein sequence ID" value="CAF1474409.1"/>
    <property type="molecule type" value="Genomic_DNA"/>
</dbReference>
<dbReference type="PANTHER" id="PTHR31630">
    <property type="entry name" value="PHYTANOYL-COA DIOXYGENASE-RELATED-RELATED"/>
    <property type="match status" value="1"/>
</dbReference>
<dbReference type="Proteomes" id="UP000663874">
    <property type="component" value="Unassembled WGS sequence"/>
</dbReference>
<reference evidence="7" key="1">
    <citation type="submission" date="2021-02" db="EMBL/GenBank/DDBJ databases">
        <authorList>
            <person name="Nowell W R."/>
        </authorList>
    </citation>
    <scope>NUCLEOTIDE SEQUENCE</scope>
</reference>
<dbReference type="EMBL" id="CAJOBE010005820">
    <property type="protein sequence ID" value="CAF3986460.1"/>
    <property type="molecule type" value="Genomic_DNA"/>
</dbReference>
<evidence type="ECO:0000313" key="4">
    <source>
        <dbReference type="EMBL" id="CAF1135412.1"/>
    </source>
</evidence>
<dbReference type="EMBL" id="CAJNOU010000941">
    <property type="protein sequence ID" value="CAF1120284.1"/>
    <property type="molecule type" value="Genomic_DNA"/>
</dbReference>
<evidence type="ECO:0000313" key="10">
    <source>
        <dbReference type="Proteomes" id="UP000663836"/>
    </source>
</evidence>
<evidence type="ECO:0000313" key="9">
    <source>
        <dbReference type="EMBL" id="CAF3986460.1"/>
    </source>
</evidence>
<proteinExistence type="predicted"/>
<organism evidence="7 10">
    <name type="scientific">Rotaria sordida</name>
    <dbReference type="NCBI Taxonomy" id="392033"/>
    <lineage>
        <taxon>Eukaryota</taxon>
        <taxon>Metazoa</taxon>
        <taxon>Spiralia</taxon>
        <taxon>Gnathifera</taxon>
        <taxon>Rotifera</taxon>
        <taxon>Eurotatoria</taxon>
        <taxon>Bdelloidea</taxon>
        <taxon>Philodinida</taxon>
        <taxon>Philodinidae</taxon>
        <taxon>Rotaria</taxon>
    </lineage>
</organism>
<dbReference type="Gene3D" id="2.60.120.620">
    <property type="entry name" value="q2cbj1_9rhob like domain"/>
    <property type="match status" value="1"/>
</dbReference>
<dbReference type="EMBL" id="CAJOBD010002861">
    <property type="protein sequence ID" value="CAF3913203.1"/>
    <property type="molecule type" value="Genomic_DNA"/>
</dbReference>
<dbReference type="SUPFAM" id="SSF51197">
    <property type="entry name" value="Clavaminate synthase-like"/>
    <property type="match status" value="1"/>
</dbReference>
<evidence type="ECO:0000313" key="3">
    <source>
        <dbReference type="EMBL" id="CAF1120284.1"/>
    </source>
</evidence>
<dbReference type="Proteomes" id="UP000663836">
    <property type="component" value="Unassembled WGS sequence"/>
</dbReference>
<name>A0A819IFU3_9BILA</name>
<dbReference type="Proteomes" id="UP000663889">
    <property type="component" value="Unassembled WGS sequence"/>
</dbReference>